<comment type="caution">
    <text evidence="13">The sequence shown here is derived from an EMBL/GenBank/DDBJ whole genome shotgun (WGS) entry which is preliminary data.</text>
</comment>
<dbReference type="OrthoDB" id="2118094at2759"/>
<dbReference type="Gene3D" id="3.40.50.1240">
    <property type="entry name" value="Phosphoglycerate mutase-like"/>
    <property type="match status" value="1"/>
</dbReference>
<comment type="similarity">
    <text evidence="2">Belongs to the phosphoglycerate mutase family. BPG-dependent PGAM subfamily.</text>
</comment>
<dbReference type="FunCoup" id="A0A482WKY7">
    <property type="interactions" value="966"/>
</dbReference>
<dbReference type="PANTHER" id="PTHR20935">
    <property type="entry name" value="PHOSPHOGLYCERATE MUTASE-RELATED"/>
    <property type="match status" value="1"/>
</dbReference>
<evidence type="ECO:0000256" key="10">
    <source>
        <dbReference type="ARBA" id="ARBA00042520"/>
    </source>
</evidence>
<dbReference type="EC" id="3.1.3.16" evidence="3"/>
<dbReference type="STRING" id="195883.A0A482WKY7"/>
<dbReference type="InterPro" id="IPR013078">
    <property type="entry name" value="His_Pase_superF_clade-1"/>
</dbReference>
<evidence type="ECO:0000256" key="7">
    <source>
        <dbReference type="ARBA" id="ARBA00038605"/>
    </source>
</evidence>
<reference evidence="13 14" key="1">
    <citation type="journal article" date="2017" name="Gigascience">
        <title>Genome sequence of the small brown planthopper, Laodelphax striatellus.</title>
        <authorList>
            <person name="Zhu J."/>
            <person name="Jiang F."/>
            <person name="Wang X."/>
            <person name="Yang P."/>
            <person name="Bao Y."/>
            <person name="Zhao W."/>
            <person name="Wang W."/>
            <person name="Lu H."/>
            <person name="Wang Q."/>
            <person name="Cui N."/>
            <person name="Li J."/>
            <person name="Chen X."/>
            <person name="Luo L."/>
            <person name="Yu J."/>
            <person name="Kang L."/>
            <person name="Cui F."/>
        </authorList>
    </citation>
    <scope>NUCLEOTIDE SEQUENCE [LARGE SCALE GENOMIC DNA]</scope>
    <source>
        <strain evidence="13">Lst14</strain>
    </source>
</reference>
<sequence>MTVISRLQKYLMTGLSICGGAVLMHYGLHQERDRKAYTAWTTNYVPEVKWDHNWDKREPASLIKPPKNGEPHDENAYNEMIEQNKSKAVRNLILIRHGQYNLSGKGDKERVLTPLGRNQATQTGKRLKELNYPYTRIIRSTLTRAQETGELIAKQLPGVEVSDDCLLEEGSPAPVEPPVGRWRPEASYTFQDGPRIEAAFRKYFHRAKPEQTEDSYEVLVCHGNVIRYFVCRALQFPADAWLRFGILHGSITWIAIGGSGRVSLRTYGDAGHMPPDYLTTS</sequence>
<dbReference type="EMBL" id="QKKF02033231">
    <property type="protein sequence ID" value="RZF33841.1"/>
    <property type="molecule type" value="Genomic_DNA"/>
</dbReference>
<comment type="function">
    <text evidence="6">Displays phosphatase activity for serine/threonine residues, and dephosphorylates and activates Pk92B kinase. Has apparently no phosphoglycerate mutase activity.</text>
</comment>
<proteinExistence type="inferred from homology"/>
<keyword evidence="4" id="KW-0472">Membrane</keyword>
<dbReference type="SMART" id="SM00855">
    <property type="entry name" value="PGAM"/>
    <property type="match status" value="1"/>
</dbReference>
<organism evidence="13 14">
    <name type="scientific">Laodelphax striatellus</name>
    <name type="common">Small brown planthopper</name>
    <name type="synonym">Delphax striatella</name>
    <dbReference type="NCBI Taxonomy" id="195883"/>
    <lineage>
        <taxon>Eukaryota</taxon>
        <taxon>Metazoa</taxon>
        <taxon>Ecdysozoa</taxon>
        <taxon>Arthropoda</taxon>
        <taxon>Hexapoda</taxon>
        <taxon>Insecta</taxon>
        <taxon>Pterygota</taxon>
        <taxon>Neoptera</taxon>
        <taxon>Paraneoptera</taxon>
        <taxon>Hemiptera</taxon>
        <taxon>Auchenorrhyncha</taxon>
        <taxon>Fulgoroidea</taxon>
        <taxon>Delphacidae</taxon>
        <taxon>Criomorphinae</taxon>
        <taxon>Laodelphax</taxon>
    </lineage>
</organism>
<comment type="subunit">
    <text evidence="7">Interacts with Pk92B/ASK1.</text>
</comment>
<evidence type="ECO:0000256" key="4">
    <source>
        <dbReference type="ARBA" id="ARBA00022787"/>
    </source>
</evidence>
<protein>
    <recommendedName>
        <fullName evidence="8">Serine/threonine-protein phosphatase PGAM5, mitochondrial</fullName>
        <ecNumber evidence="3">3.1.3.16</ecNumber>
    </recommendedName>
    <alternativeName>
        <fullName evidence="10">Phosphoglycerate mutase family member 5 homolog</fullName>
    </alternativeName>
    <alternativeName>
        <fullName evidence="9">Serine/threonine-protein phosphatase Pgam5, mitochondrial</fullName>
    </alternativeName>
</protein>
<accession>A0A482WKY7</accession>
<evidence type="ECO:0000256" key="1">
    <source>
        <dbReference type="ARBA" id="ARBA00004294"/>
    </source>
</evidence>
<evidence type="ECO:0000256" key="3">
    <source>
        <dbReference type="ARBA" id="ARBA00013081"/>
    </source>
</evidence>
<dbReference type="AlphaFoldDB" id="A0A482WKY7"/>
<dbReference type="Proteomes" id="UP000291343">
    <property type="component" value="Unassembled WGS sequence"/>
</dbReference>
<comment type="subcellular location">
    <subcellularLocation>
        <location evidence="1">Mitochondrion outer membrane</location>
    </subcellularLocation>
</comment>
<evidence type="ECO:0000256" key="11">
    <source>
        <dbReference type="ARBA" id="ARBA00047761"/>
    </source>
</evidence>
<comment type="catalytic activity">
    <reaction evidence="12">
        <text>O-phospho-L-threonyl-[protein] + H2O = L-threonyl-[protein] + phosphate</text>
        <dbReference type="Rhea" id="RHEA:47004"/>
        <dbReference type="Rhea" id="RHEA-COMP:11060"/>
        <dbReference type="Rhea" id="RHEA-COMP:11605"/>
        <dbReference type="ChEBI" id="CHEBI:15377"/>
        <dbReference type="ChEBI" id="CHEBI:30013"/>
        <dbReference type="ChEBI" id="CHEBI:43474"/>
        <dbReference type="ChEBI" id="CHEBI:61977"/>
        <dbReference type="EC" id="3.1.3.16"/>
    </reaction>
</comment>
<dbReference type="InParanoid" id="A0A482WKY7"/>
<name>A0A482WKY7_LAOST</name>
<evidence type="ECO:0000256" key="6">
    <source>
        <dbReference type="ARBA" id="ARBA00037234"/>
    </source>
</evidence>
<comment type="catalytic activity">
    <reaction evidence="11">
        <text>O-phospho-L-seryl-[protein] + H2O = L-seryl-[protein] + phosphate</text>
        <dbReference type="Rhea" id="RHEA:20629"/>
        <dbReference type="Rhea" id="RHEA-COMP:9863"/>
        <dbReference type="Rhea" id="RHEA-COMP:11604"/>
        <dbReference type="ChEBI" id="CHEBI:15377"/>
        <dbReference type="ChEBI" id="CHEBI:29999"/>
        <dbReference type="ChEBI" id="CHEBI:43474"/>
        <dbReference type="ChEBI" id="CHEBI:83421"/>
        <dbReference type="EC" id="3.1.3.16"/>
    </reaction>
</comment>
<dbReference type="PANTHER" id="PTHR20935:SF0">
    <property type="entry name" value="SERINE_THREONINE-PROTEIN PHOSPHATASE PGAM5, MITOCHONDRIAL"/>
    <property type="match status" value="1"/>
</dbReference>
<dbReference type="SMR" id="A0A482WKY7"/>
<dbReference type="Pfam" id="PF00300">
    <property type="entry name" value="His_Phos_1"/>
    <property type="match status" value="1"/>
</dbReference>
<evidence type="ECO:0000256" key="8">
    <source>
        <dbReference type="ARBA" id="ARBA00039765"/>
    </source>
</evidence>
<dbReference type="GO" id="GO:0004722">
    <property type="term" value="F:protein serine/threonine phosphatase activity"/>
    <property type="evidence" value="ECO:0007669"/>
    <property type="project" value="UniProtKB-EC"/>
</dbReference>
<evidence type="ECO:0000256" key="5">
    <source>
        <dbReference type="ARBA" id="ARBA00022801"/>
    </source>
</evidence>
<evidence type="ECO:0000313" key="13">
    <source>
        <dbReference type="EMBL" id="RZF33841.1"/>
    </source>
</evidence>
<dbReference type="GO" id="GO:0090141">
    <property type="term" value="P:positive regulation of mitochondrial fission"/>
    <property type="evidence" value="ECO:0007669"/>
    <property type="project" value="TreeGrafter"/>
</dbReference>
<dbReference type="SUPFAM" id="SSF53254">
    <property type="entry name" value="Phosphoglycerate mutase-like"/>
    <property type="match status" value="1"/>
</dbReference>
<gene>
    <name evidence="13" type="ORF">LSTR_LSTR008964</name>
</gene>
<evidence type="ECO:0000256" key="12">
    <source>
        <dbReference type="ARBA" id="ARBA00048336"/>
    </source>
</evidence>
<keyword evidence="4" id="KW-1000">Mitochondrion outer membrane</keyword>
<evidence type="ECO:0000256" key="2">
    <source>
        <dbReference type="ARBA" id="ARBA00006717"/>
    </source>
</evidence>
<dbReference type="CDD" id="cd07067">
    <property type="entry name" value="HP_PGM_like"/>
    <property type="match status" value="1"/>
</dbReference>
<evidence type="ECO:0000313" key="14">
    <source>
        <dbReference type="Proteomes" id="UP000291343"/>
    </source>
</evidence>
<keyword evidence="5" id="KW-0378">Hydrolase</keyword>
<dbReference type="InterPro" id="IPR029033">
    <property type="entry name" value="His_PPase_superfam"/>
</dbReference>
<keyword evidence="4" id="KW-0496">Mitochondrion</keyword>
<keyword evidence="14" id="KW-1185">Reference proteome</keyword>
<evidence type="ECO:0000256" key="9">
    <source>
        <dbReference type="ARBA" id="ARBA00040722"/>
    </source>
</evidence>
<dbReference type="GO" id="GO:0005741">
    <property type="term" value="C:mitochondrial outer membrane"/>
    <property type="evidence" value="ECO:0007669"/>
    <property type="project" value="UniProtKB-SubCell"/>
</dbReference>
<dbReference type="InterPro" id="IPR051021">
    <property type="entry name" value="Mito_Ser/Thr_phosphatase"/>
</dbReference>